<dbReference type="RefSeq" id="WP_038081200.1">
    <property type="nucleotide sequence ID" value="NZ_JHEG04000001.1"/>
</dbReference>
<protein>
    <submittedName>
        <fullName evidence="1">Glycosyltransferase family 1 protein</fullName>
    </submittedName>
</protein>
<dbReference type="SUPFAM" id="SSF53756">
    <property type="entry name" value="UDP-Glycosyltransferase/glycogen phosphorylase"/>
    <property type="match status" value="1"/>
</dbReference>
<sequence length="376" mass="43605">MQKLSFLFLGANSPWAYGLAEALAQQYHTHAVHFYDWRTYYRLRPNWSSRNPPSLLKRSINTLPTGYAGQLEKLFRIYLQQLVKNWCQQLKQSSGESPWVIASEPHFAPWVRKVPSERLIYYNFDDYVLYRPSRKDRILAQEKELIERAAITLCSSYSQLVALQKIHPYASNRIHHYPHGVVNTYLNHQPEKSPEAMTVGYVGNLGNRLDWKLIYDVVKACPEVNFVFVGGIDVSAEETSADWYAALKAVFELPNVRNVGKVPSDQVAHYYWSFAINWIPYVVDHSFNQAACPTKIMDGIASGRPIFSTDIPECRLYPKWITIFHNAKDAVTYIRQQLASYKNPEVYKKSLRQLSFAQQNTWQFRAQSLEKLLVQL</sequence>
<gene>
    <name evidence="2" type="ORF">DA73_0225965</name>
    <name evidence="1" type="ORF">DA73_0400003210</name>
</gene>
<dbReference type="OrthoDB" id="9816564at2"/>
<dbReference type="STRING" id="1479485.DA73_0225965"/>
<dbReference type="AlphaFoldDB" id="A0A0C1NAY0"/>
<evidence type="ECO:0000313" key="3">
    <source>
        <dbReference type="Proteomes" id="UP000029738"/>
    </source>
</evidence>
<reference evidence="1" key="2">
    <citation type="submission" date="2019-11" db="EMBL/GenBank/DDBJ databases">
        <title>Improved Assembly of Tolypothrix boutellei genome.</title>
        <authorList>
            <person name="Sarangi A.N."/>
            <person name="Mukherjee M."/>
            <person name="Ghosh S."/>
            <person name="Singh D."/>
            <person name="Das A."/>
            <person name="Kant S."/>
            <person name="Prusty A."/>
            <person name="Tripathy S."/>
        </authorList>
    </citation>
    <scope>NUCLEOTIDE SEQUENCE</scope>
    <source>
        <strain evidence="1">VB521301</strain>
    </source>
</reference>
<proteinExistence type="predicted"/>
<dbReference type="Proteomes" id="UP000029738">
    <property type="component" value="Unassembled WGS sequence"/>
</dbReference>
<evidence type="ECO:0000313" key="1">
    <source>
        <dbReference type="EMBL" id="KAF3884593.1"/>
    </source>
</evidence>
<dbReference type="Gene3D" id="3.40.50.2000">
    <property type="entry name" value="Glycogen Phosphorylase B"/>
    <property type="match status" value="1"/>
</dbReference>
<name>A0A0C1NAY0_9CYAN</name>
<organism evidence="2">
    <name type="scientific">Tolypothrix bouteillei VB521301</name>
    <dbReference type="NCBI Taxonomy" id="1479485"/>
    <lineage>
        <taxon>Bacteria</taxon>
        <taxon>Bacillati</taxon>
        <taxon>Cyanobacteriota</taxon>
        <taxon>Cyanophyceae</taxon>
        <taxon>Nostocales</taxon>
        <taxon>Tolypothrichaceae</taxon>
        <taxon>Tolypothrix</taxon>
    </lineage>
</organism>
<evidence type="ECO:0000313" key="2">
    <source>
        <dbReference type="EMBL" id="KIE09846.1"/>
    </source>
</evidence>
<accession>A0A0C1NAY0</accession>
<dbReference type="EMBL" id="JHEG04000001">
    <property type="protein sequence ID" value="KAF3884593.1"/>
    <property type="molecule type" value="Genomic_DNA"/>
</dbReference>
<dbReference type="EMBL" id="JHEG02000054">
    <property type="protein sequence ID" value="KIE09846.1"/>
    <property type="molecule type" value="Genomic_DNA"/>
</dbReference>
<reference evidence="2" key="1">
    <citation type="journal article" date="2015" name="Genome Announc.">
        <title>Draft Genome Sequence of Tolypothrix boutellei Strain VB521301.</title>
        <authorList>
            <person name="Chandrababunaidu M.M."/>
            <person name="Singh D."/>
            <person name="Sen D."/>
            <person name="Bhan S."/>
            <person name="Das S."/>
            <person name="Gupta A."/>
            <person name="Adhikary S.P."/>
            <person name="Tripathy S."/>
        </authorList>
    </citation>
    <scope>NUCLEOTIDE SEQUENCE</scope>
    <source>
        <strain evidence="2">VB521301</strain>
    </source>
</reference>
<keyword evidence="3" id="KW-1185">Reference proteome</keyword>
<comment type="caution">
    <text evidence="2">The sequence shown here is derived from an EMBL/GenBank/DDBJ whole genome shotgun (WGS) entry which is preliminary data.</text>
</comment>